<dbReference type="PANTHER" id="PTHR21462">
    <property type="entry name" value="CELL SURFACE GLYCOPROTEIN OX2 RECEPTOR PRECURSOR"/>
    <property type="match status" value="1"/>
</dbReference>
<dbReference type="Pfam" id="PF07686">
    <property type="entry name" value="V-set"/>
    <property type="match status" value="1"/>
</dbReference>
<dbReference type="Gene3D" id="2.60.40.10">
    <property type="entry name" value="Immunoglobulins"/>
    <property type="match status" value="2"/>
</dbReference>
<dbReference type="FunFam" id="2.60.40.10:FF:000769">
    <property type="entry name" value="Cell surface glycoprotein CD200 receptor 1"/>
    <property type="match status" value="1"/>
</dbReference>
<feature type="signal peptide" evidence="10">
    <location>
        <begin position="1"/>
        <end position="25"/>
    </location>
</feature>
<evidence type="ECO:0000256" key="4">
    <source>
        <dbReference type="ARBA" id="ARBA00022729"/>
    </source>
</evidence>
<reference evidence="12" key="3">
    <citation type="submission" date="2025-09" db="UniProtKB">
        <authorList>
            <consortium name="Ensembl"/>
        </authorList>
    </citation>
    <scope>IDENTIFICATION</scope>
</reference>
<keyword evidence="9" id="KW-0325">Glycoprotein</keyword>
<dbReference type="InterPro" id="IPR013783">
    <property type="entry name" value="Ig-like_fold"/>
</dbReference>
<evidence type="ECO:0000259" key="11">
    <source>
        <dbReference type="PROSITE" id="PS50835"/>
    </source>
</evidence>
<dbReference type="InterPro" id="IPR036179">
    <property type="entry name" value="Ig-like_dom_sf"/>
</dbReference>
<proteinExistence type="inferred from homology"/>
<sequence length="303" mass="33324">MSCLWRTSDLAVLLIWGVFVAESRCMNGTQTAQNSSSPLPEANITVSVQMGTKAPLCCPHISLTKAVLITWEITTRDQPSCRISYRVETKETNETNCTDRRITWASTPDQSPDLQISAVALDHDGHYLCFIATPNGNFQKRHDLQVLVPPEVTLSPGKNRTAVCEATAGKPAAQISWTPDGDCKTKKESHSNGTVTVRSTCHWEQSNVSTMFCFVSHLTGNQTLSIELNQINILTSLIFCLKCKWTRPGASTVVEEDDMQPYASYTEKSNPLYDTVTKVEEACSMPQGEVNGTDWLALSATGI</sequence>
<keyword evidence="13" id="KW-1185">Reference proteome</keyword>
<keyword evidence="5" id="KW-1133">Transmembrane helix</keyword>
<organism evidence="12 13">
    <name type="scientific">Peromyscus maniculatus bairdii</name>
    <name type="common">Prairie deer mouse</name>
    <dbReference type="NCBI Taxonomy" id="230844"/>
    <lineage>
        <taxon>Eukaryota</taxon>
        <taxon>Metazoa</taxon>
        <taxon>Chordata</taxon>
        <taxon>Craniata</taxon>
        <taxon>Vertebrata</taxon>
        <taxon>Euteleostomi</taxon>
        <taxon>Mammalia</taxon>
        <taxon>Eutheria</taxon>
        <taxon>Euarchontoglires</taxon>
        <taxon>Glires</taxon>
        <taxon>Rodentia</taxon>
        <taxon>Myomorpha</taxon>
        <taxon>Muroidea</taxon>
        <taxon>Cricetidae</taxon>
        <taxon>Neotominae</taxon>
        <taxon>Peromyscus</taxon>
    </lineage>
</organism>
<comment type="similarity">
    <text evidence="2">Belongs to the CD200R family.</text>
</comment>
<dbReference type="PROSITE" id="PS50835">
    <property type="entry name" value="IG_LIKE"/>
    <property type="match status" value="2"/>
</dbReference>
<keyword evidence="8" id="KW-0675">Receptor</keyword>
<dbReference type="Pfam" id="PF08205">
    <property type="entry name" value="C2-set_2"/>
    <property type="match status" value="1"/>
</dbReference>
<evidence type="ECO:0000256" key="3">
    <source>
        <dbReference type="ARBA" id="ARBA00022692"/>
    </source>
</evidence>
<keyword evidence="6" id="KW-0472">Membrane</keyword>
<evidence type="ECO:0000313" key="12">
    <source>
        <dbReference type="Ensembl" id="ENSPEMP00000031723.1"/>
    </source>
</evidence>
<evidence type="ECO:0000256" key="2">
    <source>
        <dbReference type="ARBA" id="ARBA00008215"/>
    </source>
</evidence>
<dbReference type="GO" id="GO:0038023">
    <property type="term" value="F:signaling receptor activity"/>
    <property type="evidence" value="ECO:0007669"/>
    <property type="project" value="InterPro"/>
</dbReference>
<dbReference type="PANTHER" id="PTHR21462:SF2">
    <property type="entry name" value="CELL SURFACE GLYCOPROTEIN CD200 RECEPTOR 2"/>
    <property type="match status" value="1"/>
</dbReference>
<dbReference type="FunFam" id="2.60.40.10:FF:000584">
    <property type="entry name" value="Cell surface glycoprotein CD200 receptor 1"/>
    <property type="match status" value="1"/>
</dbReference>
<evidence type="ECO:0000256" key="9">
    <source>
        <dbReference type="ARBA" id="ARBA00023180"/>
    </source>
</evidence>
<feature type="domain" description="Ig-like" evidence="11">
    <location>
        <begin position="134"/>
        <end position="225"/>
    </location>
</feature>
<dbReference type="InterPro" id="IPR013106">
    <property type="entry name" value="Ig_V-set"/>
</dbReference>
<comment type="subcellular location">
    <subcellularLocation>
        <location evidence="1">Membrane</location>
        <topology evidence="1">Single-pass type I membrane protein</topology>
    </subcellularLocation>
</comment>
<name>A0A8C8UFM7_PERMB</name>
<dbReference type="GO" id="GO:0150077">
    <property type="term" value="P:regulation of neuroinflammatory response"/>
    <property type="evidence" value="ECO:0007669"/>
    <property type="project" value="InterPro"/>
</dbReference>
<dbReference type="InterPro" id="IPR040012">
    <property type="entry name" value="CD200R"/>
</dbReference>
<evidence type="ECO:0000256" key="8">
    <source>
        <dbReference type="ARBA" id="ARBA00023170"/>
    </source>
</evidence>
<protein>
    <recommendedName>
        <fullName evidence="11">Ig-like domain-containing protein</fullName>
    </recommendedName>
</protein>
<dbReference type="InterPro" id="IPR013162">
    <property type="entry name" value="CD80_C2-set"/>
</dbReference>
<dbReference type="SUPFAM" id="SSF48726">
    <property type="entry name" value="Immunoglobulin"/>
    <property type="match status" value="2"/>
</dbReference>
<dbReference type="GO" id="GO:0009897">
    <property type="term" value="C:external side of plasma membrane"/>
    <property type="evidence" value="ECO:0007669"/>
    <property type="project" value="TreeGrafter"/>
</dbReference>
<evidence type="ECO:0000256" key="10">
    <source>
        <dbReference type="SAM" id="SignalP"/>
    </source>
</evidence>
<keyword evidence="7" id="KW-1015">Disulfide bond</keyword>
<feature type="domain" description="Ig-like" evidence="11">
    <location>
        <begin position="40"/>
        <end position="129"/>
    </location>
</feature>
<accession>A0A8C8UFM7</accession>
<reference evidence="12 13" key="1">
    <citation type="submission" date="2018-10" db="EMBL/GenBank/DDBJ databases">
        <title>Improved assembly of the deer mouse Peromyscus maniculatus genome.</title>
        <authorList>
            <person name="Lassance J.-M."/>
            <person name="Hoekstra H.E."/>
        </authorList>
    </citation>
    <scope>NUCLEOTIDE SEQUENCE [LARGE SCALE GENOMIC DNA]</scope>
</reference>
<dbReference type="Ensembl" id="ENSPEMT00000037788.1">
    <property type="protein sequence ID" value="ENSPEMP00000031723.1"/>
    <property type="gene ID" value="ENSPEMG00000030069.1"/>
</dbReference>
<feature type="chain" id="PRO_5034772414" description="Ig-like domain-containing protein" evidence="10">
    <location>
        <begin position="26"/>
        <end position="303"/>
    </location>
</feature>
<evidence type="ECO:0000256" key="7">
    <source>
        <dbReference type="ARBA" id="ARBA00023157"/>
    </source>
</evidence>
<evidence type="ECO:0000256" key="6">
    <source>
        <dbReference type="ARBA" id="ARBA00023136"/>
    </source>
</evidence>
<dbReference type="InterPro" id="IPR007110">
    <property type="entry name" value="Ig-like_dom"/>
</dbReference>
<keyword evidence="3" id="KW-0812">Transmembrane</keyword>
<dbReference type="GeneTree" id="ENSGT00390000014496"/>
<reference evidence="12" key="2">
    <citation type="submission" date="2025-08" db="UniProtKB">
        <authorList>
            <consortium name="Ensembl"/>
        </authorList>
    </citation>
    <scope>IDENTIFICATION</scope>
</reference>
<keyword evidence="4 10" id="KW-0732">Signal</keyword>
<dbReference type="AlphaFoldDB" id="A0A8C8UFM7"/>
<dbReference type="Proteomes" id="UP000694547">
    <property type="component" value="Chromosome 12"/>
</dbReference>
<evidence type="ECO:0000313" key="13">
    <source>
        <dbReference type="Proteomes" id="UP000694547"/>
    </source>
</evidence>
<evidence type="ECO:0000256" key="1">
    <source>
        <dbReference type="ARBA" id="ARBA00004479"/>
    </source>
</evidence>
<evidence type="ECO:0000256" key="5">
    <source>
        <dbReference type="ARBA" id="ARBA00022989"/>
    </source>
</evidence>